<dbReference type="EMBL" id="CAMAPF010000119">
    <property type="protein sequence ID" value="CAH9103101.1"/>
    <property type="molecule type" value="Genomic_DNA"/>
</dbReference>
<evidence type="ECO:0000313" key="1">
    <source>
        <dbReference type="EMBL" id="CAH9103101.1"/>
    </source>
</evidence>
<dbReference type="Proteomes" id="UP001152523">
    <property type="component" value="Unassembled WGS sequence"/>
</dbReference>
<evidence type="ECO:0000313" key="2">
    <source>
        <dbReference type="EMBL" id="CAH9139950.1"/>
    </source>
</evidence>
<proteinExistence type="predicted"/>
<name>A0AAV0FWE4_9ASTE</name>
<dbReference type="EMBL" id="CAMAPF010001021">
    <property type="protein sequence ID" value="CAH9139950.1"/>
    <property type="molecule type" value="Genomic_DNA"/>
</dbReference>
<protein>
    <submittedName>
        <fullName evidence="2">Uncharacterized protein</fullName>
    </submittedName>
</protein>
<reference evidence="2" key="1">
    <citation type="submission" date="2022-07" db="EMBL/GenBank/DDBJ databases">
        <authorList>
            <person name="Macas J."/>
            <person name="Novak P."/>
            <person name="Neumann P."/>
        </authorList>
    </citation>
    <scope>NUCLEOTIDE SEQUENCE</scope>
</reference>
<organism evidence="2 3">
    <name type="scientific">Cuscuta epithymum</name>
    <dbReference type="NCBI Taxonomy" id="186058"/>
    <lineage>
        <taxon>Eukaryota</taxon>
        <taxon>Viridiplantae</taxon>
        <taxon>Streptophyta</taxon>
        <taxon>Embryophyta</taxon>
        <taxon>Tracheophyta</taxon>
        <taxon>Spermatophyta</taxon>
        <taxon>Magnoliopsida</taxon>
        <taxon>eudicotyledons</taxon>
        <taxon>Gunneridae</taxon>
        <taxon>Pentapetalae</taxon>
        <taxon>asterids</taxon>
        <taxon>lamiids</taxon>
        <taxon>Solanales</taxon>
        <taxon>Convolvulaceae</taxon>
        <taxon>Cuscuteae</taxon>
        <taxon>Cuscuta</taxon>
        <taxon>Cuscuta subgen. Cuscuta</taxon>
    </lineage>
</organism>
<accession>A0AAV0FWE4</accession>
<comment type="caution">
    <text evidence="2">The sequence shown here is derived from an EMBL/GenBank/DDBJ whole genome shotgun (WGS) entry which is preliminary data.</text>
</comment>
<gene>
    <name evidence="1" type="ORF">CEPIT_LOCUS16292</name>
    <name evidence="2" type="ORF">CEPIT_LOCUS37975</name>
</gene>
<sequence length="105" mass="10859">MYRWYKITLTNFMNLFTIKKIKIKKLFRTLGSAAAPNTPNAAITSGASTSVIIAVTSIAAAAAAITSGTGAPITPDTVVTPGTIAGPSPAVMKMSPCCKKKLLTT</sequence>
<keyword evidence="3" id="KW-1185">Reference proteome</keyword>
<evidence type="ECO:0000313" key="3">
    <source>
        <dbReference type="Proteomes" id="UP001152523"/>
    </source>
</evidence>
<dbReference type="AlphaFoldDB" id="A0AAV0FWE4"/>